<keyword evidence="4 5" id="KW-0472">Membrane</keyword>
<keyword evidence="2 5" id="KW-0812">Transmembrane</keyword>
<feature type="transmembrane region" description="Helical" evidence="5">
    <location>
        <begin position="118"/>
        <end position="138"/>
    </location>
</feature>
<sequence>MSVTRHFARVNIRDVFIMRLLNLAALLGLLVVLGVLLWFEFAMGEMPCALFLIQRSAMFGLAVGPMMNLLWGMRPSHYGVSILAACVGAAGSVCQILLHIANPDDPGHGPVVFGFHLYTWAFITFATGIVGCAILLLFKGQFEAGDTGVLRERGWLRLFTIAIITWITLNLAMLGIGVLPDCGLGMCPTDPATSVGIGTVGGCLMFLAIILASFATGAVLNRRMKSVSSQ</sequence>
<dbReference type="InterPro" id="IPR023380">
    <property type="entry name" value="DsbB-like_sf"/>
</dbReference>
<dbReference type="Pfam" id="PF02600">
    <property type="entry name" value="DsbB"/>
    <property type="match status" value="1"/>
</dbReference>
<feature type="transmembrane region" description="Helical" evidence="5">
    <location>
        <begin position="199"/>
        <end position="220"/>
    </location>
</feature>
<name>A0A6J7IN47_9ZZZZ</name>
<evidence type="ECO:0000256" key="3">
    <source>
        <dbReference type="ARBA" id="ARBA00022989"/>
    </source>
</evidence>
<dbReference type="GO" id="GO:0015035">
    <property type="term" value="F:protein-disulfide reductase activity"/>
    <property type="evidence" value="ECO:0007669"/>
    <property type="project" value="InterPro"/>
</dbReference>
<dbReference type="SUPFAM" id="SSF158442">
    <property type="entry name" value="DsbB-like"/>
    <property type="match status" value="1"/>
</dbReference>
<dbReference type="Gene3D" id="1.20.1550.10">
    <property type="entry name" value="DsbB-like"/>
    <property type="match status" value="1"/>
</dbReference>
<gene>
    <name evidence="6" type="ORF">UFOPK3772_00295</name>
</gene>
<evidence type="ECO:0000256" key="4">
    <source>
        <dbReference type="ARBA" id="ARBA00023136"/>
    </source>
</evidence>
<evidence type="ECO:0000256" key="1">
    <source>
        <dbReference type="ARBA" id="ARBA00004141"/>
    </source>
</evidence>
<protein>
    <submittedName>
        <fullName evidence="6">Unannotated protein</fullName>
    </submittedName>
</protein>
<dbReference type="AlphaFoldDB" id="A0A6J7IN47"/>
<organism evidence="6">
    <name type="scientific">freshwater metagenome</name>
    <dbReference type="NCBI Taxonomy" id="449393"/>
    <lineage>
        <taxon>unclassified sequences</taxon>
        <taxon>metagenomes</taxon>
        <taxon>ecological metagenomes</taxon>
    </lineage>
</organism>
<dbReference type="GO" id="GO:0006457">
    <property type="term" value="P:protein folding"/>
    <property type="evidence" value="ECO:0007669"/>
    <property type="project" value="InterPro"/>
</dbReference>
<accession>A0A6J7IN47</accession>
<feature type="transmembrane region" description="Helical" evidence="5">
    <location>
        <begin position="78"/>
        <end position="98"/>
    </location>
</feature>
<reference evidence="6" key="1">
    <citation type="submission" date="2020-05" db="EMBL/GenBank/DDBJ databases">
        <authorList>
            <person name="Chiriac C."/>
            <person name="Salcher M."/>
            <person name="Ghai R."/>
            <person name="Kavagutti S V."/>
        </authorList>
    </citation>
    <scope>NUCLEOTIDE SEQUENCE</scope>
</reference>
<evidence type="ECO:0000256" key="5">
    <source>
        <dbReference type="SAM" id="Phobius"/>
    </source>
</evidence>
<evidence type="ECO:0000313" key="6">
    <source>
        <dbReference type="EMBL" id="CAB4931644.1"/>
    </source>
</evidence>
<keyword evidence="3 5" id="KW-1133">Transmembrane helix</keyword>
<feature type="transmembrane region" description="Helical" evidence="5">
    <location>
        <begin position="51"/>
        <end position="71"/>
    </location>
</feature>
<feature type="transmembrane region" description="Helical" evidence="5">
    <location>
        <begin position="158"/>
        <end position="179"/>
    </location>
</feature>
<dbReference type="GO" id="GO:0016020">
    <property type="term" value="C:membrane"/>
    <property type="evidence" value="ECO:0007669"/>
    <property type="project" value="UniProtKB-SubCell"/>
</dbReference>
<dbReference type="InterPro" id="IPR003752">
    <property type="entry name" value="DiS_bond_form_DsbB/BdbC"/>
</dbReference>
<evidence type="ECO:0000256" key="2">
    <source>
        <dbReference type="ARBA" id="ARBA00022692"/>
    </source>
</evidence>
<comment type="subcellular location">
    <subcellularLocation>
        <location evidence="1">Membrane</location>
        <topology evidence="1">Multi-pass membrane protein</topology>
    </subcellularLocation>
</comment>
<dbReference type="EMBL" id="CAFBNE010000005">
    <property type="protein sequence ID" value="CAB4931644.1"/>
    <property type="molecule type" value="Genomic_DNA"/>
</dbReference>
<proteinExistence type="predicted"/>
<feature type="transmembrane region" description="Helical" evidence="5">
    <location>
        <begin position="20"/>
        <end position="39"/>
    </location>
</feature>